<name>A0A5N4DUA6_CAMDR</name>
<dbReference type="EMBL" id="JWIN03000009">
    <property type="protein sequence ID" value="KAB1274731.1"/>
    <property type="molecule type" value="Genomic_DNA"/>
</dbReference>
<reference evidence="1" key="1">
    <citation type="submission" date="2014-12" db="EMBL/GenBank/DDBJ databases">
        <authorList>
            <person name="Fitak R."/>
            <person name="Mohandesan E."/>
            <person name="Burger P.A."/>
            <person name="Jukka C."/>
        </authorList>
    </citation>
    <scope>NUCLEOTIDE SEQUENCE</scope>
    <source>
        <strain evidence="1">Drom800</strain>
        <tissue evidence="1">Blood</tissue>
    </source>
</reference>
<keyword evidence="1" id="KW-0378">Hydrolase</keyword>
<organism evidence="1 2">
    <name type="scientific">Camelus dromedarius</name>
    <name type="common">Dromedary</name>
    <name type="synonym">Arabian camel</name>
    <dbReference type="NCBI Taxonomy" id="9838"/>
    <lineage>
        <taxon>Eukaryota</taxon>
        <taxon>Metazoa</taxon>
        <taxon>Chordata</taxon>
        <taxon>Craniata</taxon>
        <taxon>Vertebrata</taxon>
        <taxon>Euteleostomi</taxon>
        <taxon>Mammalia</taxon>
        <taxon>Eutheria</taxon>
        <taxon>Laurasiatheria</taxon>
        <taxon>Artiodactyla</taxon>
        <taxon>Tylopoda</taxon>
        <taxon>Camelidae</taxon>
        <taxon>Camelus</taxon>
    </lineage>
</organism>
<dbReference type="Gene3D" id="3.40.50.300">
    <property type="entry name" value="P-loop containing nucleotide triphosphate hydrolases"/>
    <property type="match status" value="1"/>
</dbReference>
<dbReference type="InterPro" id="IPR027417">
    <property type="entry name" value="P-loop_NTPase"/>
</dbReference>
<gene>
    <name evidence="1" type="ORF">Cadr_000011149</name>
</gene>
<dbReference type="GO" id="GO:0004386">
    <property type="term" value="F:helicase activity"/>
    <property type="evidence" value="ECO:0007669"/>
    <property type="project" value="UniProtKB-KW"/>
</dbReference>
<dbReference type="Proteomes" id="UP000299084">
    <property type="component" value="Unassembled WGS sequence"/>
</dbReference>
<keyword evidence="1" id="KW-0347">Helicase</keyword>
<keyword evidence="2" id="KW-1185">Reference proteome</keyword>
<sequence length="251" mass="28113">MMLAEPSVFHPRNLILTWVSQNLIAQSQSVLVNSCLRPSHAQPSGTAERYPQTNLVSTVERGQKISEHIVIGTPGTVLDWCSKLKFIDPKEIVFVLDEADTRKTASGLAAELSKEGHQVALLSGEMVVSRGLPHRLEQVSVVITLTSPWTRMGTRLRPTCTGSGAPPLWQRGRAVNMVDSKHSMNILNRIQEALQPEDSCFSLCEHLGYLCEPQIWGEAWKSVNLQRDWPGKEMIQAYLHHLQLLCLLKYL</sequence>
<proteinExistence type="predicted"/>
<reference evidence="1 2" key="2">
    <citation type="journal article" date="2019" name="Mol. Ecol. Resour.">
        <title>Improving Illumina assemblies with Hi-C and long reads: an example with the North African dromedary.</title>
        <authorList>
            <person name="Elbers J.P."/>
            <person name="Rogers M.F."/>
            <person name="Perelman P.L."/>
            <person name="Proskuryakova A.A."/>
            <person name="Serdyukova N.A."/>
            <person name="Johnson W.E."/>
            <person name="Horin P."/>
            <person name="Corander J."/>
            <person name="Murphy D."/>
            <person name="Burger P.A."/>
        </authorList>
    </citation>
    <scope>NUCLEOTIDE SEQUENCE [LARGE SCALE GENOMIC DNA]</scope>
    <source>
        <strain evidence="1">Drom800</strain>
        <tissue evidence="1">Blood</tissue>
    </source>
</reference>
<evidence type="ECO:0000313" key="1">
    <source>
        <dbReference type="EMBL" id="KAB1274731.1"/>
    </source>
</evidence>
<protein>
    <submittedName>
        <fullName evidence="1">ATP-dependent RNA helicase DDX19A</fullName>
    </submittedName>
</protein>
<dbReference type="AlphaFoldDB" id="A0A5N4DUA6"/>
<dbReference type="EMBL" id="JWIN03000009">
    <property type="protein sequence ID" value="KAB1274730.1"/>
    <property type="molecule type" value="Genomic_DNA"/>
</dbReference>
<feature type="non-terminal residue" evidence="1">
    <location>
        <position position="251"/>
    </location>
</feature>
<keyword evidence="1" id="KW-0547">Nucleotide-binding</keyword>
<keyword evidence="1" id="KW-0067">ATP-binding</keyword>
<comment type="caution">
    <text evidence="1">The sequence shown here is derived from an EMBL/GenBank/DDBJ whole genome shotgun (WGS) entry which is preliminary data.</text>
</comment>
<evidence type="ECO:0000313" key="2">
    <source>
        <dbReference type="Proteomes" id="UP000299084"/>
    </source>
</evidence>
<accession>A0A5N4DUA6</accession>